<dbReference type="AlphaFoldDB" id="A0A1X3G1N3"/>
<proteinExistence type="predicted"/>
<name>A0A1X3G1N3_9BRAD</name>
<sequence length="640" mass="72406">MIATNTIGRKAFKVDVTPSEGDPYKVDLSEFALGCARTKRSAAYSGRPLLARQIAAFFETENPTQHRAKSMRGALRQLFRYLDWRSRKCGEVVVNCAEIKDSHGPELLRWLSGQVTTFTTIRSVLNGMRALNGLRPLFWPSARRPSGNYVTTLDEQACKLLFRTLRHEADAIKKMFAQGDRLASNGEDPRARRHGWKDARSRAWMVRHLVGLGALDQNGLPENGATGLVTQPGPDYLAPGMKPRDVRGLVGNLRWFVPSRSDTGVFLWMFLLGTGWNLSTACGIDVMDPDGWCQPHPQNERFTVIHAFKRRSRRHQFAISMTRPEWHPYRILEFIVKCTAPLRKRVLRDLAEAHKQAAANPSTELLAEIKRLDRLSRTPWLFVGRGSAKTVSGFTANGRNRGLLNVARIAARRAQITNDYSELSSIVTKDARHVWMGHAYVHSRYHLVITKIAGNHASLRSTRHYIRSHRYRAHSEGEIRKVHNAFFSEIGSGRVVDPTRLRLLVEHGKITKEQDRRLRDYQQRTRIGMGCLDPRSPPKEIDPDHPEGAICRVQRCTGCPHGMVFPESLPALARRQAELLQLKRTMPLTSWVESSLCDEYESIEQTLAQFEGADVSAEIAAWTAKLESGEIAVHVTYPSY</sequence>
<gene>
    <name evidence="1" type="ORF">BSZ18_07320</name>
</gene>
<evidence type="ECO:0000313" key="2">
    <source>
        <dbReference type="Proteomes" id="UP000193553"/>
    </source>
</evidence>
<dbReference type="Proteomes" id="UP000193553">
    <property type="component" value="Unassembled WGS sequence"/>
</dbReference>
<evidence type="ECO:0000313" key="1">
    <source>
        <dbReference type="EMBL" id="OSJ15668.1"/>
    </source>
</evidence>
<comment type="caution">
    <text evidence="1">The sequence shown here is derived from an EMBL/GenBank/DDBJ whole genome shotgun (WGS) entry which is preliminary data.</text>
</comment>
<protein>
    <submittedName>
        <fullName evidence="1">Uncharacterized protein</fullName>
    </submittedName>
</protein>
<reference evidence="1 2" key="1">
    <citation type="submission" date="2017-03" db="EMBL/GenBank/DDBJ databases">
        <title>Whole genome sequences of fourteen strains of Bradyrhizobium canariense and one strain of Bradyrhizobium japonicum isolated from Lupinus (Papilionoideae: Genisteae) species in Algeria.</title>
        <authorList>
            <person name="Crovadore J."/>
            <person name="Chekireb D."/>
            <person name="Brachmann A."/>
            <person name="Chablais R."/>
            <person name="Cochard B."/>
            <person name="Lefort F."/>
        </authorList>
    </citation>
    <scope>NUCLEOTIDE SEQUENCE [LARGE SCALE GENOMIC DNA]</scope>
    <source>
        <strain evidence="1 2">UBMA195</strain>
    </source>
</reference>
<organism evidence="1 2">
    <name type="scientific">Bradyrhizobium canariense</name>
    <dbReference type="NCBI Taxonomy" id="255045"/>
    <lineage>
        <taxon>Bacteria</taxon>
        <taxon>Pseudomonadati</taxon>
        <taxon>Pseudomonadota</taxon>
        <taxon>Alphaproteobacteria</taxon>
        <taxon>Hyphomicrobiales</taxon>
        <taxon>Nitrobacteraceae</taxon>
        <taxon>Bradyrhizobium</taxon>
    </lineage>
</organism>
<dbReference type="RefSeq" id="WP_085358343.1">
    <property type="nucleotide sequence ID" value="NZ_NAFD01000163.1"/>
</dbReference>
<dbReference type="EMBL" id="NAFI01000153">
    <property type="protein sequence ID" value="OSJ15668.1"/>
    <property type="molecule type" value="Genomic_DNA"/>
</dbReference>
<accession>A0A1X3G1N3</accession>
<dbReference type="OrthoDB" id="8329554at2"/>